<evidence type="ECO:0000259" key="3">
    <source>
        <dbReference type="Pfam" id="PF12928"/>
    </source>
</evidence>
<dbReference type="AlphaFoldDB" id="A0A811UUJ3"/>
<dbReference type="PANTHER" id="PTHR21027">
    <property type="entry name" value="TRNA-SPLICING ENDONUCLEASE SUBUNIT SEN54"/>
    <property type="match status" value="1"/>
</dbReference>
<dbReference type="Pfam" id="PF12928">
    <property type="entry name" value="tRNA_int_end_N2"/>
    <property type="match status" value="1"/>
</dbReference>
<accession>A0A811UUJ3</accession>
<gene>
    <name evidence="4" type="ORF">CCAP1982_LOCUS10830</name>
</gene>
<keyword evidence="5" id="KW-1185">Reference proteome</keyword>
<reference evidence="4" key="1">
    <citation type="submission" date="2020-11" db="EMBL/GenBank/DDBJ databases">
        <authorList>
            <person name="Whitehead M."/>
        </authorList>
    </citation>
    <scope>NUCLEOTIDE SEQUENCE</scope>
    <source>
        <strain evidence="4">EGII</strain>
    </source>
</reference>
<dbReference type="PANTHER" id="PTHR21027:SF1">
    <property type="entry name" value="TRNA-SPLICING ENDONUCLEASE SUBUNIT SEN54"/>
    <property type="match status" value="1"/>
</dbReference>
<dbReference type="GO" id="GO:0000214">
    <property type="term" value="C:tRNA-intron endonuclease complex"/>
    <property type="evidence" value="ECO:0007669"/>
    <property type="project" value="TreeGrafter"/>
</dbReference>
<feature type="domain" description="tRNA-splicing endonuclease subunit Sen54 N-terminal" evidence="3">
    <location>
        <begin position="20"/>
        <end position="85"/>
    </location>
</feature>
<dbReference type="GO" id="GO:0000379">
    <property type="term" value="P:tRNA-type intron splice site recognition and cleavage"/>
    <property type="evidence" value="ECO:0007669"/>
    <property type="project" value="TreeGrafter"/>
</dbReference>
<name>A0A811UUJ3_CERCA</name>
<proteinExistence type="inferred from homology"/>
<comment type="similarity">
    <text evidence="1">Belongs to the SEN54 family.</text>
</comment>
<dbReference type="InterPro" id="IPR024337">
    <property type="entry name" value="tRNA_splic_suSen54"/>
</dbReference>
<dbReference type="EMBL" id="CAJHJT010000034">
    <property type="protein sequence ID" value="CAD7002344.1"/>
    <property type="molecule type" value="Genomic_DNA"/>
</dbReference>
<protein>
    <submittedName>
        <fullName evidence="4">(Mediterranean fruit fly) hypothetical protein</fullName>
    </submittedName>
</protein>
<keyword evidence="2" id="KW-0819">tRNA processing</keyword>
<evidence type="ECO:0000256" key="1">
    <source>
        <dbReference type="ARBA" id="ARBA00005736"/>
    </source>
</evidence>
<organism evidence="4 5">
    <name type="scientific">Ceratitis capitata</name>
    <name type="common">Mediterranean fruit fly</name>
    <name type="synonym">Tephritis capitata</name>
    <dbReference type="NCBI Taxonomy" id="7213"/>
    <lineage>
        <taxon>Eukaryota</taxon>
        <taxon>Metazoa</taxon>
        <taxon>Ecdysozoa</taxon>
        <taxon>Arthropoda</taxon>
        <taxon>Hexapoda</taxon>
        <taxon>Insecta</taxon>
        <taxon>Pterygota</taxon>
        <taxon>Neoptera</taxon>
        <taxon>Endopterygota</taxon>
        <taxon>Diptera</taxon>
        <taxon>Brachycera</taxon>
        <taxon>Muscomorpha</taxon>
        <taxon>Tephritoidea</taxon>
        <taxon>Tephritidae</taxon>
        <taxon>Ceratitis</taxon>
        <taxon>Ceratitis</taxon>
    </lineage>
</organism>
<dbReference type="OrthoDB" id="408683at2759"/>
<evidence type="ECO:0000313" key="5">
    <source>
        <dbReference type="Proteomes" id="UP000606786"/>
    </source>
</evidence>
<comment type="caution">
    <text evidence="4">The sequence shown here is derived from an EMBL/GenBank/DDBJ whole genome shotgun (WGS) entry which is preliminary data.</text>
</comment>
<dbReference type="Proteomes" id="UP000606786">
    <property type="component" value="Unassembled WGS sequence"/>
</dbReference>
<evidence type="ECO:0000313" key="4">
    <source>
        <dbReference type="EMBL" id="CAD7002344.1"/>
    </source>
</evidence>
<dbReference type="InterPro" id="IPR024336">
    <property type="entry name" value="tRNA_splic_suSen54_N"/>
</dbReference>
<sequence>MERMATNNAELSYQSGHYLHKQLSISRTDRLGGRALATWDPNEKAVRVLRKDGKFGTFGYSHGGQCYLENYEALFLLEMNRLQLEYHSMIMSVEQAYTLLLGEAATTKCNEYLVYSHLTRVGYILVRHQNVPYYDNIEPTAEDCVWALALSAINNRAVPENLKKSPFFAKVKREMKVIKECIKNQQFPEQKQLDKTDSGVINYGVKVISKGKRKILNDEVENPTEAKRRCLEVATSQKSFLDCLKDEPEYKQFQIIFTKFDIIQMDDNNMVTDDEVRTLPITFDLYLHNDGFKKSTPKPPTFRLIILGVHEPFPTHAEIANTYNLQKYPVPLLVVSVGESKQIQALVYYFS</sequence>
<evidence type="ECO:0000256" key="2">
    <source>
        <dbReference type="ARBA" id="ARBA00022694"/>
    </source>
</evidence>